<sequence>MGVKHLSRENPGLCPLSVAARQNRSSFEILSIVKEIRDHLLSQTEKGRTIISLYASCSPALVKAVLLDGRFRSTVLDGLARLKPAIVGIRATLGSGDRDYVFTEADANTVAFLMDITIAKLPKGLATQAKALEQELHLYDMPGKTVAEYLRAVKLL</sequence>
<dbReference type="Proteomes" id="UP000183997">
    <property type="component" value="Unassembled WGS sequence"/>
</dbReference>
<proteinExistence type="predicted"/>
<dbReference type="AlphaFoldDB" id="A0A1M6R505"/>
<protein>
    <submittedName>
        <fullName evidence="1">Uncharacterized protein</fullName>
    </submittedName>
</protein>
<evidence type="ECO:0000313" key="2">
    <source>
        <dbReference type="Proteomes" id="UP000183997"/>
    </source>
</evidence>
<evidence type="ECO:0000313" key="1">
    <source>
        <dbReference type="EMBL" id="SHK27559.1"/>
    </source>
</evidence>
<keyword evidence="2" id="KW-1185">Reference proteome</keyword>
<name>A0A1M6R505_9FIRM</name>
<dbReference type="STRING" id="1121421.SAMN02745123_01302"/>
<accession>A0A1M6R505</accession>
<dbReference type="EMBL" id="FRAR01000010">
    <property type="protein sequence ID" value="SHK27559.1"/>
    <property type="molecule type" value="Genomic_DNA"/>
</dbReference>
<reference evidence="2" key="1">
    <citation type="submission" date="2016-11" db="EMBL/GenBank/DDBJ databases">
        <authorList>
            <person name="Varghese N."/>
            <person name="Submissions S."/>
        </authorList>
    </citation>
    <scope>NUCLEOTIDE SEQUENCE [LARGE SCALE GENOMIC DNA]</scope>
    <source>
        <strain evidence="2">DSM 10349</strain>
    </source>
</reference>
<gene>
    <name evidence="1" type="ORF">SAMN02745123_01302</name>
</gene>
<organism evidence="1 2">
    <name type="scientific">Desulforamulus aeronauticus DSM 10349</name>
    <dbReference type="NCBI Taxonomy" id="1121421"/>
    <lineage>
        <taxon>Bacteria</taxon>
        <taxon>Bacillati</taxon>
        <taxon>Bacillota</taxon>
        <taxon>Clostridia</taxon>
        <taxon>Eubacteriales</taxon>
        <taxon>Peptococcaceae</taxon>
        <taxon>Desulforamulus</taxon>
    </lineage>
</organism>